<name>A0A7E4ZQE0_PANRE</name>
<reference evidence="2" key="1">
    <citation type="journal article" date="2013" name="Genetics">
        <title>The draft genome and transcriptome of Panagrellus redivivus are shaped by the harsh demands of a free-living lifestyle.</title>
        <authorList>
            <person name="Srinivasan J."/>
            <person name="Dillman A.R."/>
            <person name="Macchietto M.G."/>
            <person name="Heikkinen L."/>
            <person name="Lakso M."/>
            <person name="Fracchia K.M."/>
            <person name="Antoshechkin I."/>
            <person name="Mortazavi A."/>
            <person name="Wong G."/>
            <person name="Sternberg P.W."/>
        </authorList>
    </citation>
    <scope>NUCLEOTIDE SEQUENCE [LARGE SCALE GENOMIC DNA]</scope>
    <source>
        <strain evidence="2">MT8872</strain>
    </source>
</reference>
<organism evidence="2 3">
    <name type="scientific">Panagrellus redivivus</name>
    <name type="common">Microworm</name>
    <dbReference type="NCBI Taxonomy" id="6233"/>
    <lineage>
        <taxon>Eukaryota</taxon>
        <taxon>Metazoa</taxon>
        <taxon>Ecdysozoa</taxon>
        <taxon>Nematoda</taxon>
        <taxon>Chromadorea</taxon>
        <taxon>Rhabditida</taxon>
        <taxon>Tylenchina</taxon>
        <taxon>Panagrolaimomorpha</taxon>
        <taxon>Panagrolaimoidea</taxon>
        <taxon>Panagrolaimidae</taxon>
        <taxon>Panagrellus</taxon>
    </lineage>
</organism>
<dbReference type="AlphaFoldDB" id="A0A7E4ZQE0"/>
<sequence>MSADLTTSLFKAVISGIVEVFVFAYVMSNCSNSKGSNKTTSTKQKSRSHSKQIQSKAENVTPPPSSGGGTTPVKASKEKLLQSKERVQPPTSKEREQPSSNVLEEKEKHQILSMEPKYVPKKKEGEKPSPKGGKTGKTKGSEFIPDNDLKSRNAHTSAKTKGKTIHTKDHPSDREEQMSSDKMVNVNNASLMESAGSAEPHTQTAGESSTNAIPMAIVPSEASGVEARDKEKGFVEV</sequence>
<feature type="compositionally biased region" description="Polar residues" evidence="1">
    <location>
        <begin position="200"/>
        <end position="212"/>
    </location>
</feature>
<evidence type="ECO:0000313" key="2">
    <source>
        <dbReference type="Proteomes" id="UP000492821"/>
    </source>
</evidence>
<feature type="compositionally biased region" description="Polar residues" evidence="1">
    <location>
        <begin position="180"/>
        <end position="191"/>
    </location>
</feature>
<evidence type="ECO:0000256" key="1">
    <source>
        <dbReference type="SAM" id="MobiDB-lite"/>
    </source>
</evidence>
<protein>
    <submittedName>
        <fullName evidence="3">Uncharacterized protein</fullName>
    </submittedName>
</protein>
<feature type="region of interest" description="Disordered" evidence="1">
    <location>
        <begin position="32"/>
        <end position="214"/>
    </location>
</feature>
<evidence type="ECO:0000313" key="3">
    <source>
        <dbReference type="WBParaSite" id="Pan_g10893.t1"/>
    </source>
</evidence>
<reference evidence="3" key="2">
    <citation type="submission" date="2020-10" db="UniProtKB">
        <authorList>
            <consortium name="WormBaseParasite"/>
        </authorList>
    </citation>
    <scope>IDENTIFICATION</scope>
</reference>
<dbReference type="Proteomes" id="UP000492821">
    <property type="component" value="Unassembled WGS sequence"/>
</dbReference>
<feature type="compositionally biased region" description="Basic and acidic residues" evidence="1">
    <location>
        <begin position="166"/>
        <end position="179"/>
    </location>
</feature>
<accession>A0A7E4ZQE0</accession>
<keyword evidence="2" id="KW-1185">Reference proteome</keyword>
<dbReference type="WBParaSite" id="Pan_g10893.t1">
    <property type="protein sequence ID" value="Pan_g10893.t1"/>
    <property type="gene ID" value="Pan_g10893"/>
</dbReference>
<feature type="compositionally biased region" description="Low complexity" evidence="1">
    <location>
        <begin position="32"/>
        <end position="43"/>
    </location>
</feature>
<feature type="compositionally biased region" description="Basic and acidic residues" evidence="1">
    <location>
        <begin position="75"/>
        <end position="110"/>
    </location>
</feature>
<proteinExistence type="predicted"/>